<organism evidence="2">
    <name type="scientific">Brachypodium distachyon</name>
    <name type="common">Purple false brome</name>
    <name type="synonym">Trachynia distachya</name>
    <dbReference type="NCBI Taxonomy" id="15368"/>
    <lineage>
        <taxon>Eukaryota</taxon>
        <taxon>Viridiplantae</taxon>
        <taxon>Streptophyta</taxon>
        <taxon>Embryophyta</taxon>
        <taxon>Tracheophyta</taxon>
        <taxon>Spermatophyta</taxon>
        <taxon>Magnoliopsida</taxon>
        <taxon>Liliopsida</taxon>
        <taxon>Poales</taxon>
        <taxon>Poaceae</taxon>
        <taxon>BOP clade</taxon>
        <taxon>Pooideae</taxon>
        <taxon>Stipodae</taxon>
        <taxon>Brachypodieae</taxon>
        <taxon>Brachypodium</taxon>
    </lineage>
</organism>
<dbReference type="Gramene" id="PNT68768">
    <property type="protein sequence ID" value="PNT68768"/>
    <property type="gene ID" value="BRADI_3g45113v3"/>
</dbReference>
<dbReference type="InParanoid" id="A0A2K2D3C1"/>
<dbReference type="Proteomes" id="UP000008810">
    <property type="component" value="Chromosome 3"/>
</dbReference>
<sequence length="255" mass="24986">ATGGRGGAGAAGPEAAGGGGGGGREAVGGAGGAFFAGRLDAGADGSQGTRFLDVVVAAGRGGAAEPCPTIVGVAEGGHGTPASGSASPSRRWAFGLGAAPVAGSAGGRGVTGTPAGAPMRTEELSGGARRSPVAHVERRRGRSNGGPSLQSSDDGERAAGNGGAMAARAAVQRGGGGGSVPRRVRAVERRRGRRRRDRQGLAVAAACLRAASRWSAAGALAKDGSWGKKETQEEEETGYVTDGWTPHAIVMQKNK</sequence>
<feature type="non-terminal residue" evidence="2">
    <location>
        <position position="1"/>
    </location>
</feature>
<reference evidence="2 3" key="1">
    <citation type="journal article" date="2010" name="Nature">
        <title>Genome sequencing and analysis of the model grass Brachypodium distachyon.</title>
        <authorList>
            <consortium name="International Brachypodium Initiative"/>
        </authorList>
    </citation>
    <scope>NUCLEOTIDE SEQUENCE [LARGE SCALE GENOMIC DNA]</scope>
    <source>
        <strain evidence="2 3">Bd21</strain>
    </source>
</reference>
<evidence type="ECO:0000313" key="2">
    <source>
        <dbReference type="EMBL" id="PNT68768.1"/>
    </source>
</evidence>
<dbReference type="AlphaFoldDB" id="A0A2K2D3C1"/>
<proteinExistence type="predicted"/>
<name>A0A2K2D3C1_BRADI</name>
<evidence type="ECO:0000313" key="3">
    <source>
        <dbReference type="EnsemblPlants" id="PNT68768"/>
    </source>
</evidence>
<reference evidence="2" key="2">
    <citation type="submission" date="2017-06" db="EMBL/GenBank/DDBJ databases">
        <title>WGS assembly of Brachypodium distachyon.</title>
        <authorList>
            <consortium name="The International Brachypodium Initiative"/>
            <person name="Lucas S."/>
            <person name="Harmon-Smith M."/>
            <person name="Lail K."/>
            <person name="Tice H."/>
            <person name="Grimwood J."/>
            <person name="Bruce D."/>
            <person name="Barry K."/>
            <person name="Shu S."/>
            <person name="Lindquist E."/>
            <person name="Wang M."/>
            <person name="Pitluck S."/>
            <person name="Vogel J.P."/>
            <person name="Garvin D.F."/>
            <person name="Mockler T.C."/>
            <person name="Schmutz J."/>
            <person name="Rokhsar D."/>
            <person name="Bevan M.W."/>
        </authorList>
    </citation>
    <scope>NUCLEOTIDE SEQUENCE</scope>
    <source>
        <strain evidence="2">Bd21</strain>
    </source>
</reference>
<evidence type="ECO:0000313" key="4">
    <source>
        <dbReference type="Proteomes" id="UP000008810"/>
    </source>
</evidence>
<feature type="region of interest" description="Disordered" evidence="1">
    <location>
        <begin position="1"/>
        <end position="29"/>
    </location>
</feature>
<feature type="region of interest" description="Disordered" evidence="1">
    <location>
        <begin position="100"/>
        <end position="199"/>
    </location>
</feature>
<feature type="region of interest" description="Disordered" evidence="1">
    <location>
        <begin position="218"/>
        <end position="243"/>
    </location>
</feature>
<accession>A0A2K2D3C1</accession>
<feature type="compositionally biased region" description="Basic residues" evidence="1">
    <location>
        <begin position="182"/>
        <end position="197"/>
    </location>
</feature>
<dbReference type="EnsemblPlants" id="PNT68768">
    <property type="protein sequence ID" value="PNT68768"/>
    <property type="gene ID" value="BRADI_3g45113v3"/>
</dbReference>
<evidence type="ECO:0000256" key="1">
    <source>
        <dbReference type="SAM" id="MobiDB-lite"/>
    </source>
</evidence>
<protein>
    <submittedName>
        <fullName evidence="2 3">Uncharacterized protein</fullName>
    </submittedName>
</protein>
<reference evidence="3" key="3">
    <citation type="submission" date="2018-08" db="UniProtKB">
        <authorList>
            <consortium name="EnsemblPlants"/>
        </authorList>
    </citation>
    <scope>IDENTIFICATION</scope>
    <source>
        <strain evidence="3">cv. Bd21</strain>
    </source>
</reference>
<gene>
    <name evidence="2" type="ORF">BRADI_3g45113v3</name>
</gene>
<dbReference type="EMBL" id="CM000882">
    <property type="protein sequence ID" value="PNT68768.1"/>
    <property type="molecule type" value="Genomic_DNA"/>
</dbReference>
<keyword evidence="4" id="KW-1185">Reference proteome</keyword>